<dbReference type="EMBL" id="KN837191">
    <property type="protein sequence ID" value="KIJ35216.1"/>
    <property type="molecule type" value="Genomic_DNA"/>
</dbReference>
<reference evidence="1 2" key="1">
    <citation type="submission" date="2014-06" db="EMBL/GenBank/DDBJ databases">
        <title>Evolutionary Origins and Diversification of the Mycorrhizal Mutualists.</title>
        <authorList>
            <consortium name="DOE Joint Genome Institute"/>
            <consortium name="Mycorrhizal Genomics Consortium"/>
            <person name="Kohler A."/>
            <person name="Kuo A."/>
            <person name="Nagy L.G."/>
            <person name="Floudas D."/>
            <person name="Copeland A."/>
            <person name="Barry K.W."/>
            <person name="Cichocki N."/>
            <person name="Veneault-Fourrey C."/>
            <person name="LaButti K."/>
            <person name="Lindquist E.A."/>
            <person name="Lipzen A."/>
            <person name="Lundell T."/>
            <person name="Morin E."/>
            <person name="Murat C."/>
            <person name="Riley R."/>
            <person name="Ohm R."/>
            <person name="Sun H."/>
            <person name="Tunlid A."/>
            <person name="Henrissat B."/>
            <person name="Grigoriev I.V."/>
            <person name="Hibbett D.S."/>
            <person name="Martin F."/>
        </authorList>
    </citation>
    <scope>NUCLEOTIDE SEQUENCE [LARGE SCALE GENOMIC DNA]</scope>
    <source>
        <strain evidence="1 2">SS14</strain>
    </source>
</reference>
<evidence type="ECO:0000313" key="1">
    <source>
        <dbReference type="EMBL" id="KIJ35216.1"/>
    </source>
</evidence>
<proteinExistence type="predicted"/>
<sequence>MGRAQKIQLEEFWEEHPQTRKLRCKVCAARDIAHTRMAHNSRKGHETSADHLGYMKAKETAEVKQRHERTELEKAMHGVPAVLTMTEETQQTNLNMEFGAFMDPSYGYSSPDEENQPHHRGNSIGDEIEWLIQYFDDLSESEDGFSSNVEESEDEDISKTTEDFQASRIQATLSKWDQHHSNWFPYPNKTVHNLPRLRLSKSHLTFLFWVMKQLGVQDVPSVDQLRNMQQKLRDNHGGITTRRFQSDLGNIFYVNELAELVSKDYSNPQTASLLEFYPEEVTVNSSFSEIWQGRKIREMDPDLLTPMVRKGMKDYYVKEVAELKDGRLIIPI</sequence>
<accession>A0A0C9VCV7</accession>
<organism evidence="1 2">
    <name type="scientific">Sphaerobolus stellatus (strain SS14)</name>
    <dbReference type="NCBI Taxonomy" id="990650"/>
    <lineage>
        <taxon>Eukaryota</taxon>
        <taxon>Fungi</taxon>
        <taxon>Dikarya</taxon>
        <taxon>Basidiomycota</taxon>
        <taxon>Agaricomycotina</taxon>
        <taxon>Agaricomycetes</taxon>
        <taxon>Phallomycetidae</taxon>
        <taxon>Geastrales</taxon>
        <taxon>Sphaerobolaceae</taxon>
        <taxon>Sphaerobolus</taxon>
    </lineage>
</organism>
<dbReference type="AlphaFoldDB" id="A0A0C9VCV7"/>
<dbReference type="OrthoDB" id="2689033at2759"/>
<evidence type="ECO:0000313" key="2">
    <source>
        <dbReference type="Proteomes" id="UP000054279"/>
    </source>
</evidence>
<dbReference type="HOGENOM" id="CLU_837201_0_0_1"/>
<protein>
    <submittedName>
        <fullName evidence="1">Unplaced genomic scaffold SPHSTscaffold_116, whole genome shotgun sequence</fullName>
    </submittedName>
</protein>
<gene>
    <name evidence="1" type="ORF">M422DRAFT_262598</name>
</gene>
<keyword evidence="2" id="KW-1185">Reference proteome</keyword>
<name>A0A0C9VCV7_SPHS4</name>
<dbReference type="Proteomes" id="UP000054279">
    <property type="component" value="Unassembled WGS sequence"/>
</dbReference>